<sequence length="101" mass="10407">MTGYRTEPDQLDRHASGLAGVADRLASVATRLPDGLGDQPLGAFGQFLSAGLESAMGSTADAIDHAASTSDTMAVALANTAAHYRATDEQNAASFDREGPR</sequence>
<dbReference type="EMBL" id="JBHTEY010000004">
    <property type="protein sequence ID" value="MFC7614513.1"/>
    <property type="molecule type" value="Genomic_DNA"/>
</dbReference>
<dbReference type="Proteomes" id="UP001596512">
    <property type="component" value="Unassembled WGS sequence"/>
</dbReference>
<evidence type="ECO:0000313" key="1">
    <source>
        <dbReference type="EMBL" id="MFC7614513.1"/>
    </source>
</evidence>
<proteinExistence type="predicted"/>
<reference evidence="2" key="1">
    <citation type="journal article" date="2019" name="Int. J. Syst. Evol. Microbiol.">
        <title>The Global Catalogue of Microorganisms (GCM) 10K type strain sequencing project: providing services to taxonomists for standard genome sequencing and annotation.</title>
        <authorList>
            <consortium name="The Broad Institute Genomics Platform"/>
            <consortium name="The Broad Institute Genome Sequencing Center for Infectious Disease"/>
            <person name="Wu L."/>
            <person name="Ma J."/>
        </authorList>
    </citation>
    <scope>NUCLEOTIDE SEQUENCE [LARGE SCALE GENOMIC DNA]</scope>
    <source>
        <strain evidence="2">JCM 17695</strain>
    </source>
</reference>
<accession>A0ABW2TMR3</accession>
<evidence type="ECO:0000313" key="2">
    <source>
        <dbReference type="Proteomes" id="UP001596512"/>
    </source>
</evidence>
<gene>
    <name evidence="1" type="ORF">ACFQV2_14255</name>
</gene>
<protein>
    <submittedName>
        <fullName evidence="1">Type VII secretion target</fullName>
    </submittedName>
</protein>
<comment type="caution">
    <text evidence="1">The sequence shown here is derived from an EMBL/GenBank/DDBJ whole genome shotgun (WGS) entry which is preliminary data.</text>
</comment>
<name>A0ABW2TMR3_9PSEU</name>
<dbReference type="InterPro" id="IPR022536">
    <property type="entry name" value="EspC"/>
</dbReference>
<organism evidence="1 2">
    <name type="scientific">Actinokineospora soli</name>
    <dbReference type="NCBI Taxonomy" id="1048753"/>
    <lineage>
        <taxon>Bacteria</taxon>
        <taxon>Bacillati</taxon>
        <taxon>Actinomycetota</taxon>
        <taxon>Actinomycetes</taxon>
        <taxon>Pseudonocardiales</taxon>
        <taxon>Pseudonocardiaceae</taxon>
        <taxon>Actinokineospora</taxon>
    </lineage>
</organism>
<dbReference type="Pfam" id="PF10824">
    <property type="entry name" value="T7SS_ESX_EspC"/>
    <property type="match status" value="1"/>
</dbReference>
<keyword evidence="2" id="KW-1185">Reference proteome</keyword>